<dbReference type="Pfam" id="PF00994">
    <property type="entry name" value="MoCF_biosynth"/>
    <property type="match status" value="1"/>
</dbReference>
<feature type="domain" description="MoaB/Mog" evidence="3">
    <location>
        <begin position="113"/>
        <end position="256"/>
    </location>
</feature>
<gene>
    <name evidence="4" type="ordered locus">Taci_0884</name>
</gene>
<dbReference type="SUPFAM" id="SSF53218">
    <property type="entry name" value="Molybdenum cofactor biosynthesis proteins"/>
    <property type="match status" value="1"/>
</dbReference>
<dbReference type="AlphaFoldDB" id="D1BA14"/>
<dbReference type="KEGG" id="tai:Taci_0884"/>
<name>D1BA14_THEAS</name>
<dbReference type="PANTHER" id="PTHR43764:SF1">
    <property type="entry name" value="MOLYBDOPTERIN MOLYBDOTRANSFERASE"/>
    <property type="match status" value="1"/>
</dbReference>
<dbReference type="NCBIfam" id="TIGR00177">
    <property type="entry name" value="molyb_syn"/>
    <property type="match status" value="1"/>
</dbReference>
<organism evidence="4 5">
    <name type="scientific">Thermanaerovibrio acidaminovorans (strain ATCC 49978 / DSM 6589 / Su883)</name>
    <name type="common">Selenomonas acidaminovorans</name>
    <dbReference type="NCBI Taxonomy" id="525903"/>
    <lineage>
        <taxon>Bacteria</taxon>
        <taxon>Thermotogati</taxon>
        <taxon>Synergistota</taxon>
        <taxon>Synergistia</taxon>
        <taxon>Synergistales</taxon>
        <taxon>Synergistaceae</taxon>
        <taxon>Thermanaerovibrio</taxon>
    </lineage>
</organism>
<dbReference type="EMBL" id="CP001818">
    <property type="protein sequence ID" value="ACZ19117.1"/>
    <property type="molecule type" value="Genomic_DNA"/>
</dbReference>
<dbReference type="RefSeq" id="WP_012869632.1">
    <property type="nucleotide sequence ID" value="NC_013522.1"/>
</dbReference>
<evidence type="ECO:0000313" key="4">
    <source>
        <dbReference type="EMBL" id="ACZ19117.1"/>
    </source>
</evidence>
<dbReference type="STRING" id="525903.Taci_0884"/>
<evidence type="ECO:0000256" key="2">
    <source>
        <dbReference type="ARBA" id="ARBA00023150"/>
    </source>
</evidence>
<dbReference type="CDD" id="cd00886">
    <property type="entry name" value="MogA_MoaB"/>
    <property type="match status" value="1"/>
</dbReference>
<dbReference type="HOGENOM" id="CLU_087625_0_0_0"/>
<proteinExistence type="predicted"/>
<keyword evidence="5" id="KW-1185">Reference proteome</keyword>
<dbReference type="InterPro" id="IPR051920">
    <property type="entry name" value="MPT_Adenylyltrnsfr/MoaC-Rel"/>
</dbReference>
<dbReference type="InterPro" id="IPR001453">
    <property type="entry name" value="MoaB/Mog_dom"/>
</dbReference>
<accession>D1BA14</accession>
<dbReference type="GO" id="GO:0006777">
    <property type="term" value="P:Mo-molybdopterin cofactor biosynthetic process"/>
    <property type="evidence" value="ECO:0007669"/>
    <property type="project" value="UniProtKB-KW"/>
</dbReference>
<dbReference type="Gene3D" id="3.40.980.10">
    <property type="entry name" value="MoaB/Mog-like domain"/>
    <property type="match status" value="1"/>
</dbReference>
<dbReference type="Proteomes" id="UP000002030">
    <property type="component" value="Chromosome"/>
</dbReference>
<dbReference type="OrthoDB" id="9784492at2"/>
<comment type="pathway">
    <text evidence="1">Cofactor biosynthesis; molybdopterin biosynthesis.</text>
</comment>
<reference evidence="4 5" key="1">
    <citation type="journal article" date="2009" name="Stand. Genomic Sci.">
        <title>Complete genome sequence of Thermanaerovibrio acidaminovorans type strain (Su883).</title>
        <authorList>
            <person name="Chovatia M."/>
            <person name="Sikorski J."/>
            <person name="Schroder M."/>
            <person name="Lapidus A."/>
            <person name="Nolan M."/>
            <person name="Tice H."/>
            <person name="Glavina Del Rio T."/>
            <person name="Copeland A."/>
            <person name="Cheng J.F."/>
            <person name="Lucas S."/>
            <person name="Chen F."/>
            <person name="Bruce D."/>
            <person name="Goodwin L."/>
            <person name="Pitluck S."/>
            <person name="Ivanova N."/>
            <person name="Mavromatis K."/>
            <person name="Ovchinnikova G."/>
            <person name="Pati A."/>
            <person name="Chen A."/>
            <person name="Palaniappan K."/>
            <person name="Land M."/>
            <person name="Hauser L."/>
            <person name="Chang Y.J."/>
            <person name="Jeffries C.D."/>
            <person name="Chain P."/>
            <person name="Saunders E."/>
            <person name="Detter J.C."/>
            <person name="Brettin T."/>
            <person name="Rohde M."/>
            <person name="Goker M."/>
            <person name="Spring S."/>
            <person name="Bristow J."/>
            <person name="Markowitz V."/>
            <person name="Hugenholtz P."/>
            <person name="Kyrpides N.C."/>
            <person name="Klenk H.P."/>
            <person name="Eisen J.A."/>
        </authorList>
    </citation>
    <scope>NUCLEOTIDE SEQUENCE [LARGE SCALE GENOMIC DNA]</scope>
    <source>
        <strain evidence="5">ATCC 49978 / DSM 6589 / Su883</strain>
    </source>
</reference>
<dbReference type="InterPro" id="IPR036425">
    <property type="entry name" value="MoaB/Mog-like_dom_sf"/>
</dbReference>
<evidence type="ECO:0000259" key="3">
    <source>
        <dbReference type="SMART" id="SM00852"/>
    </source>
</evidence>
<protein>
    <submittedName>
        <fullName evidence="4">Molybdenum cofactor synthesis domain protein</fullName>
    </submittedName>
</protein>
<dbReference type="eggNOG" id="COG0521">
    <property type="taxonomic scope" value="Bacteria"/>
</dbReference>
<keyword evidence="2" id="KW-0501">Molybdenum cofactor biosynthesis</keyword>
<dbReference type="EnsemblBacteria" id="ACZ19117">
    <property type="protein sequence ID" value="ACZ19117"/>
    <property type="gene ID" value="Taci_0884"/>
</dbReference>
<dbReference type="PANTHER" id="PTHR43764">
    <property type="entry name" value="MOLYBDENUM COFACTOR BIOSYNTHESIS"/>
    <property type="match status" value="1"/>
</dbReference>
<evidence type="ECO:0000256" key="1">
    <source>
        <dbReference type="ARBA" id="ARBA00005046"/>
    </source>
</evidence>
<sequence length="273" mass="28932">MTIRVLRLYRGDHGNDLPMIYLHTDNRGKSLCNGDPVSIVYSGPGPLPGGDGGAGLLHLVLSHVQGLTKGRFLASTGGGAILEVRDGSSLEVLFPGFIAVSERCQVWDPIRTAVLTVSDKGSRGEREDTAGPALAERVVRIGAVVEDRDVVPDEVEAIRERILRWSSMGIELVLCTGGTGLSPRDVTPEALLGVADKVVPGFGELMRSRSGHGTPRAFLSRGLGVTVGKTLVLAFPGSRSGALECFEAVEPCVRHGVEILTGKASECGHHHHH</sequence>
<dbReference type="SMART" id="SM00852">
    <property type="entry name" value="MoCF_biosynth"/>
    <property type="match status" value="1"/>
</dbReference>
<evidence type="ECO:0000313" key="5">
    <source>
        <dbReference type="Proteomes" id="UP000002030"/>
    </source>
</evidence>